<keyword evidence="2" id="KW-1133">Transmembrane helix</keyword>
<keyword evidence="1 5" id="KW-0378">Hydrolase</keyword>
<protein>
    <submittedName>
        <fullName evidence="5">Putative alpha/Beta hydrolase fold protein</fullName>
    </submittedName>
    <submittedName>
        <fullName evidence="4">Triacylglycerol lipase</fullName>
        <ecNumber evidence="4">3.1.1.3</ecNumber>
    </submittedName>
</protein>
<dbReference type="Proteomes" id="UP000215914">
    <property type="component" value="Chromosome 12"/>
</dbReference>
<dbReference type="InterPro" id="IPR051218">
    <property type="entry name" value="Sec_MonoDiacylglyc_Lipase"/>
</dbReference>
<dbReference type="Gene3D" id="3.40.50.1820">
    <property type="entry name" value="alpha/beta hydrolase"/>
    <property type="match status" value="1"/>
</dbReference>
<feature type="transmembrane region" description="Helical" evidence="2">
    <location>
        <begin position="38"/>
        <end position="59"/>
    </location>
</feature>
<dbReference type="EC" id="3.1.1.3" evidence="4"/>
<dbReference type="EMBL" id="MNCJ02000323">
    <property type="protein sequence ID" value="KAF5796979.1"/>
    <property type="molecule type" value="Genomic_DNA"/>
</dbReference>
<sequence length="93" mass="10078">MLSFVISFNAYNNTIMRSGILDGVSRAKEAYGDLKIKVIGHSMGGAMVAFCILDLALIYGSKNVQVTTFGMPRIGNAAFASYYSQVVPNTFLE</sequence>
<feature type="domain" description="Fungal lipase-type" evidence="3">
    <location>
        <begin position="10"/>
        <end position="89"/>
    </location>
</feature>
<dbReference type="SUPFAM" id="SSF53474">
    <property type="entry name" value="alpha/beta-Hydrolases"/>
    <property type="match status" value="1"/>
</dbReference>
<dbReference type="InParanoid" id="A0A251T5G1"/>
<name>A0A251T5G1_HELAN</name>
<reference evidence="4" key="3">
    <citation type="submission" date="2020-06" db="EMBL/GenBank/DDBJ databases">
        <title>Helianthus annuus Genome sequencing and assembly Release 2.</title>
        <authorList>
            <person name="Gouzy J."/>
            <person name="Langlade N."/>
            <person name="Munos S."/>
        </authorList>
    </citation>
    <scope>NUCLEOTIDE SEQUENCE</scope>
    <source>
        <tissue evidence="4">Leaves</tissue>
    </source>
</reference>
<keyword evidence="6" id="KW-1185">Reference proteome</keyword>
<evidence type="ECO:0000259" key="3">
    <source>
        <dbReference type="Pfam" id="PF01764"/>
    </source>
</evidence>
<gene>
    <name evidence="5" type="ORF">HannXRQ_Chr12g0381381</name>
    <name evidence="4" type="ORF">HanXRQr2_Chr08g0358181</name>
</gene>
<dbReference type="InterPro" id="IPR029058">
    <property type="entry name" value="AB_hydrolase_fold"/>
</dbReference>
<dbReference type="InterPro" id="IPR002921">
    <property type="entry name" value="Fungal_lipase-type"/>
</dbReference>
<dbReference type="PANTHER" id="PTHR45856">
    <property type="entry name" value="ALPHA/BETA-HYDROLASES SUPERFAMILY PROTEIN"/>
    <property type="match status" value="1"/>
</dbReference>
<dbReference type="GO" id="GO:0006629">
    <property type="term" value="P:lipid metabolic process"/>
    <property type="evidence" value="ECO:0007669"/>
    <property type="project" value="InterPro"/>
</dbReference>
<proteinExistence type="predicted"/>
<accession>A0A251T5G1</accession>
<evidence type="ECO:0000313" key="5">
    <source>
        <dbReference type="EMBL" id="OTG06134.1"/>
    </source>
</evidence>
<evidence type="ECO:0000256" key="1">
    <source>
        <dbReference type="ARBA" id="ARBA00022801"/>
    </source>
</evidence>
<organism evidence="5 6">
    <name type="scientific">Helianthus annuus</name>
    <name type="common">Common sunflower</name>
    <dbReference type="NCBI Taxonomy" id="4232"/>
    <lineage>
        <taxon>Eukaryota</taxon>
        <taxon>Viridiplantae</taxon>
        <taxon>Streptophyta</taxon>
        <taxon>Embryophyta</taxon>
        <taxon>Tracheophyta</taxon>
        <taxon>Spermatophyta</taxon>
        <taxon>Magnoliopsida</taxon>
        <taxon>eudicotyledons</taxon>
        <taxon>Gunneridae</taxon>
        <taxon>Pentapetalae</taxon>
        <taxon>asterids</taxon>
        <taxon>campanulids</taxon>
        <taxon>Asterales</taxon>
        <taxon>Asteraceae</taxon>
        <taxon>Asteroideae</taxon>
        <taxon>Heliantheae alliance</taxon>
        <taxon>Heliantheae</taxon>
        <taxon>Helianthus</taxon>
    </lineage>
</organism>
<reference evidence="4 6" key="1">
    <citation type="journal article" date="2017" name="Nature">
        <title>The sunflower genome provides insights into oil metabolism, flowering and Asterid evolution.</title>
        <authorList>
            <person name="Badouin H."/>
            <person name="Gouzy J."/>
            <person name="Grassa C.J."/>
            <person name="Murat F."/>
            <person name="Staton S.E."/>
            <person name="Cottret L."/>
            <person name="Lelandais-Briere C."/>
            <person name="Owens G.L."/>
            <person name="Carrere S."/>
            <person name="Mayjonade B."/>
            <person name="Legrand L."/>
            <person name="Gill N."/>
            <person name="Kane N.C."/>
            <person name="Bowers J.E."/>
            <person name="Hubner S."/>
            <person name="Bellec A."/>
            <person name="Berard A."/>
            <person name="Berges H."/>
            <person name="Blanchet N."/>
            <person name="Boniface M.C."/>
            <person name="Brunel D."/>
            <person name="Catrice O."/>
            <person name="Chaidir N."/>
            <person name="Claudel C."/>
            <person name="Donnadieu C."/>
            <person name="Faraut T."/>
            <person name="Fievet G."/>
            <person name="Helmstetter N."/>
            <person name="King M."/>
            <person name="Knapp S.J."/>
            <person name="Lai Z."/>
            <person name="Le Paslier M.C."/>
            <person name="Lippi Y."/>
            <person name="Lorenzon L."/>
            <person name="Mandel J.R."/>
            <person name="Marage G."/>
            <person name="Marchand G."/>
            <person name="Marquand E."/>
            <person name="Bret-Mestries E."/>
            <person name="Morien E."/>
            <person name="Nambeesan S."/>
            <person name="Nguyen T."/>
            <person name="Pegot-Espagnet P."/>
            <person name="Pouilly N."/>
            <person name="Raftis F."/>
            <person name="Sallet E."/>
            <person name="Schiex T."/>
            <person name="Thomas J."/>
            <person name="Vandecasteele C."/>
            <person name="Vares D."/>
            <person name="Vear F."/>
            <person name="Vautrin S."/>
            <person name="Crespi M."/>
            <person name="Mangin B."/>
            <person name="Burke J.M."/>
            <person name="Salse J."/>
            <person name="Munos S."/>
            <person name="Vincourt P."/>
            <person name="Rieseberg L.H."/>
            <person name="Langlade N.B."/>
        </authorList>
    </citation>
    <scope>NUCLEOTIDE SEQUENCE [LARGE SCALE GENOMIC DNA]</scope>
    <source>
        <strain evidence="6">cv. SF193</strain>
        <tissue evidence="4">Leaves</tissue>
    </source>
</reference>
<evidence type="ECO:0000313" key="6">
    <source>
        <dbReference type="Proteomes" id="UP000215914"/>
    </source>
</evidence>
<dbReference type="Pfam" id="PF01764">
    <property type="entry name" value="Lipase_3"/>
    <property type="match status" value="1"/>
</dbReference>
<evidence type="ECO:0000313" key="4">
    <source>
        <dbReference type="EMBL" id="KAF5796979.1"/>
    </source>
</evidence>
<dbReference type="EMBL" id="CM007901">
    <property type="protein sequence ID" value="OTG06134.1"/>
    <property type="molecule type" value="Genomic_DNA"/>
</dbReference>
<keyword evidence="2" id="KW-0472">Membrane</keyword>
<keyword evidence="2" id="KW-0812">Transmembrane</keyword>
<dbReference type="Gramene" id="mRNA:HanXRQr2_Chr08g0358181">
    <property type="protein sequence ID" value="mRNA:HanXRQr2_Chr08g0358181"/>
    <property type="gene ID" value="HanXRQr2_Chr08g0358181"/>
</dbReference>
<dbReference type="GO" id="GO:0004806">
    <property type="term" value="F:triacylglycerol lipase activity"/>
    <property type="evidence" value="ECO:0007669"/>
    <property type="project" value="UniProtKB-EC"/>
</dbReference>
<evidence type="ECO:0000256" key="2">
    <source>
        <dbReference type="SAM" id="Phobius"/>
    </source>
</evidence>
<reference evidence="5" key="2">
    <citation type="submission" date="2017-02" db="EMBL/GenBank/DDBJ databases">
        <title>Sunflower complete genome.</title>
        <authorList>
            <person name="Langlade N."/>
            <person name="Munos S."/>
        </authorList>
    </citation>
    <scope>NUCLEOTIDE SEQUENCE [LARGE SCALE GENOMIC DNA]</scope>
    <source>
        <tissue evidence="5">Leaves</tissue>
    </source>
</reference>
<dbReference type="PANTHER" id="PTHR45856:SF11">
    <property type="entry name" value="FUNGAL LIPASE-LIKE DOMAIN-CONTAINING PROTEIN"/>
    <property type="match status" value="1"/>
</dbReference>
<dbReference type="AlphaFoldDB" id="A0A251T5G1"/>